<evidence type="ECO:0000313" key="1">
    <source>
        <dbReference type="Proteomes" id="UP000095286"/>
    </source>
</evidence>
<evidence type="ECO:0000313" key="2">
    <source>
        <dbReference type="WBParaSite" id="RSKR_0000164600.1"/>
    </source>
</evidence>
<dbReference type="WBParaSite" id="RSKR_0000164600.1">
    <property type="protein sequence ID" value="RSKR_0000164600.1"/>
    <property type="gene ID" value="RSKR_0000164600"/>
</dbReference>
<accession>A0AC35TKR2</accession>
<dbReference type="Proteomes" id="UP000095286">
    <property type="component" value="Unplaced"/>
</dbReference>
<protein>
    <submittedName>
        <fullName evidence="2">DUF4440 domain-containing protein</fullName>
    </submittedName>
</protein>
<proteinExistence type="predicted"/>
<sequence length="138" mass="16141">MADSHTVLDCLSRSLQIVDKAHEQITERGKEMMEYMEGGNIEGLVEMYDKEAEILSSNVPICRGHDSLTIYYETLKKFNEFMKTRHPYEIHTLSPFLAMERGHCSWVSGGAKEIVKSRYFVLWIRRESGWMIMQDCRI</sequence>
<organism evidence="1 2">
    <name type="scientific">Rhabditophanes sp. KR3021</name>
    <dbReference type="NCBI Taxonomy" id="114890"/>
    <lineage>
        <taxon>Eukaryota</taxon>
        <taxon>Metazoa</taxon>
        <taxon>Ecdysozoa</taxon>
        <taxon>Nematoda</taxon>
        <taxon>Chromadorea</taxon>
        <taxon>Rhabditida</taxon>
        <taxon>Tylenchina</taxon>
        <taxon>Panagrolaimomorpha</taxon>
        <taxon>Strongyloidoidea</taxon>
        <taxon>Alloionematidae</taxon>
        <taxon>Rhabditophanes</taxon>
    </lineage>
</organism>
<name>A0AC35TKR2_9BILA</name>
<reference evidence="2" key="1">
    <citation type="submission" date="2016-11" db="UniProtKB">
        <authorList>
            <consortium name="WormBaseParasite"/>
        </authorList>
    </citation>
    <scope>IDENTIFICATION</scope>
    <source>
        <strain evidence="2">KR3021</strain>
    </source>
</reference>